<proteinExistence type="predicted"/>
<evidence type="ECO:0000313" key="2">
    <source>
        <dbReference type="EMBL" id="OMJ74563.1"/>
    </source>
</evidence>
<comment type="caution">
    <text evidence="2">The sequence shown here is derived from an EMBL/GenBank/DDBJ whole genome shotgun (WGS) entry which is preliminary data.</text>
</comment>
<feature type="transmembrane region" description="Helical" evidence="1">
    <location>
        <begin position="206"/>
        <end position="225"/>
    </location>
</feature>
<dbReference type="InterPro" id="IPR014807">
    <property type="entry name" value="Coa1"/>
</dbReference>
<organism evidence="2 3">
    <name type="scientific">Stentor coeruleus</name>
    <dbReference type="NCBI Taxonomy" id="5963"/>
    <lineage>
        <taxon>Eukaryota</taxon>
        <taxon>Sar</taxon>
        <taxon>Alveolata</taxon>
        <taxon>Ciliophora</taxon>
        <taxon>Postciliodesmatophora</taxon>
        <taxon>Heterotrichea</taxon>
        <taxon>Heterotrichida</taxon>
        <taxon>Stentoridae</taxon>
        <taxon>Stentor</taxon>
    </lineage>
</organism>
<evidence type="ECO:0000256" key="1">
    <source>
        <dbReference type="SAM" id="Phobius"/>
    </source>
</evidence>
<dbReference type="Pfam" id="PF08695">
    <property type="entry name" value="Coa1"/>
    <property type="match status" value="1"/>
</dbReference>
<keyword evidence="1" id="KW-1133">Transmembrane helix</keyword>
<sequence length="326" mass="37696">MWNIWFKALGAGTLATTCTIVGNHYYMRRNWKNSHPLVKESLDLLLKDSRVIKELGGHFDKTSSVSGILEGQKRWASFNFNIRGYEQAAMHIVADAKDIKEADDSYIIDHYPMEYSFYDKMNHYFYGKPDETILKWKIVALNVKFDEMYSITIIGEDTGKTHKAIHDSKNAKLDDDDDDDDDKKEKIPLSVGHKRRMDVMKNVSKTYWMMFLSGLSVFLVSIYLMRYTKHHPVKNSLFLNGAVEIVRTHEGAHKILGLPIQLIQSIKGYLNYNKTKGNVDCYLYGPQGWAKMHAEGTYDPSKKFWKYEKILLSRNKDIISVVGNKD</sequence>
<dbReference type="AlphaFoldDB" id="A0A1R2BCR2"/>
<dbReference type="EMBL" id="MPUH01000742">
    <property type="protein sequence ID" value="OMJ74563.1"/>
    <property type="molecule type" value="Genomic_DNA"/>
</dbReference>
<keyword evidence="1" id="KW-0472">Membrane</keyword>
<evidence type="ECO:0000313" key="3">
    <source>
        <dbReference type="Proteomes" id="UP000187209"/>
    </source>
</evidence>
<feature type="transmembrane region" description="Helical" evidence="1">
    <location>
        <begin position="6"/>
        <end position="26"/>
    </location>
</feature>
<reference evidence="2 3" key="1">
    <citation type="submission" date="2016-11" db="EMBL/GenBank/DDBJ databases">
        <title>The macronuclear genome of Stentor coeruleus: a giant cell with tiny introns.</title>
        <authorList>
            <person name="Slabodnick M."/>
            <person name="Ruby J.G."/>
            <person name="Reiff S.B."/>
            <person name="Swart E.C."/>
            <person name="Gosai S."/>
            <person name="Prabakaran S."/>
            <person name="Witkowska E."/>
            <person name="Larue G.E."/>
            <person name="Fisher S."/>
            <person name="Freeman R.M."/>
            <person name="Gunawardena J."/>
            <person name="Chu W."/>
            <person name="Stover N.A."/>
            <person name="Gregory B.D."/>
            <person name="Nowacki M."/>
            <person name="Derisi J."/>
            <person name="Roy S.W."/>
            <person name="Marshall W.F."/>
            <person name="Sood P."/>
        </authorList>
    </citation>
    <scope>NUCLEOTIDE SEQUENCE [LARGE SCALE GENOMIC DNA]</scope>
    <source>
        <strain evidence="2">WM001</strain>
    </source>
</reference>
<name>A0A1R2BCR2_9CILI</name>
<keyword evidence="3" id="KW-1185">Reference proteome</keyword>
<protein>
    <submittedName>
        <fullName evidence="2">Uncharacterized protein</fullName>
    </submittedName>
</protein>
<accession>A0A1R2BCR2</accession>
<dbReference type="Proteomes" id="UP000187209">
    <property type="component" value="Unassembled WGS sequence"/>
</dbReference>
<gene>
    <name evidence="2" type="ORF">SteCoe_26461</name>
</gene>
<keyword evidence="1" id="KW-0812">Transmembrane</keyword>